<dbReference type="InterPro" id="IPR009057">
    <property type="entry name" value="Homeodomain-like_sf"/>
</dbReference>
<evidence type="ECO:0000256" key="1">
    <source>
        <dbReference type="ARBA" id="ARBA00000085"/>
    </source>
</evidence>
<keyword evidence="7" id="KW-0238">DNA-binding</keyword>
<keyword evidence="8" id="KW-0804">Transcription</keyword>
<keyword evidence="4" id="KW-0808">Transferase</keyword>
<dbReference type="PROSITE" id="PS00041">
    <property type="entry name" value="HTH_ARAC_FAMILY_1"/>
    <property type="match status" value="1"/>
</dbReference>
<dbReference type="SMART" id="SM00342">
    <property type="entry name" value="HTH_ARAC"/>
    <property type="match status" value="1"/>
</dbReference>
<evidence type="ECO:0000313" key="13">
    <source>
        <dbReference type="EMBL" id="ALK83237.1"/>
    </source>
</evidence>
<dbReference type="GO" id="GO:0003700">
    <property type="term" value="F:DNA-binding transcription factor activity"/>
    <property type="evidence" value="ECO:0007669"/>
    <property type="project" value="InterPro"/>
</dbReference>
<dbReference type="InterPro" id="IPR003594">
    <property type="entry name" value="HATPase_dom"/>
</dbReference>
<feature type="domain" description="HTH araC/xylS-type" evidence="10">
    <location>
        <begin position="1248"/>
        <end position="1347"/>
    </location>
</feature>
<dbReference type="SMART" id="SM00448">
    <property type="entry name" value="REC"/>
    <property type="match status" value="1"/>
</dbReference>
<dbReference type="CDD" id="cd00082">
    <property type="entry name" value="HisKA"/>
    <property type="match status" value="1"/>
</dbReference>
<comment type="catalytic activity">
    <reaction evidence="1">
        <text>ATP + protein L-histidine = ADP + protein N-phospho-L-histidine.</text>
        <dbReference type="EC" id="2.7.13.3"/>
    </reaction>
</comment>
<sequence>MYTDAMRKIFVLWLLLLSVVSLAQPYSVKQLGIEKGLSNNYVVSIAQDKQGFLWFATEEGLNKFDGTRFITYLKNEDLTRQGITGNELNCLLDDPQDSILWIGTQRAGLNAYDYVNNTFLCYRHDGENPESLITDDVTKIVAATDGNLWITTYWRGVDYFDKKAGKFIHYNTQTVPGLASDNIWSVVDGGDGKLYMGHVHHGFSVLSLKDKKVKNFMHDPEDPVSLPGNGVTCIYKDLSGNIWLGTDRGLALFNPEAENFIHFHHSEDGVPHTVFDIRQFDGNKLWIAMEFGGIAILDLTQRMFLSPDQVRFQYIKEGDDEYSLSNSTVRCLFQDSFKNVWAGMWGGGINFLSHESSYFNVYSYSPIQHSGSSLNNKTASSVCVARDGKLWIGTDGGGINVFDKGKRVAVYKEETGDLTDNSIQAALCDSEGNLWFGSFMGGVDFYDVKKKSFHQIFPKDKTGEDVRALYEDAEYVWIGTSNGIYKVRLHDKGIADHYTVENNLVRCISKDNLNRLWIGTFGGGLGVFDEHFQCVKLFNVTSLFPSNTINTVYMDSQNRMWIGTGEGLVCFPSSQSWDYKVYRSEEGLSNVHIRAITEDNHGNIWVSTNKGISCLLKDKEVFYNYDHWDNVPMGNFMSGSVAEAKDGTLYFGSINGLCRFNPDQVLEKRESPAAIITEMRIFGPLRDTDSNEKVMALEGQSEVRLSYMQNNFSVTFNIQNYALADQVEYAYMLKGLENSWYTVTDPNNVTFRNIPPGNYCFQVKTRIRNQEWADEIASLDIRIDPPVWLTWWAKLFYILSGVSVLYFILHAYKKKLDMESLYELEKKNHEQEQELNNERLRFYTNITHELRTPLTLILGPLEDMQKSNSLSGKDSQKISVIHQSAIRLLNLINQILEFRKTETQNKKLCVSRDNLAALVHEIGLKYKELNRKPEIDFCLEIEQEDMSLFFDKEVVTIILDNLISNAIKYTEKGTITLGLHQVVRNNIHHTEISVSDTGFGIAPDALPHIFDRYYQEGSEHQASGTGIGLALVKNLVVLHEGEIRVESSLNVGSTFYVSLLTDNTYPHVLHADSTEKTSDEKGEKEENIEPVHNGKRILLIVEDNRDICDYIVESFSDDFEVRTAANGEQGLEQALGCIPDIIVSDIMMPVMNGIVMCRKLKEDLRTSHIPIILLTAKDSLQDKEEGYQVGADSYLTKPFSATLLHSRIHNLLESRKLLAERFNTNSILIDKRAAVTESMNKLDNEFLEKINKLIEDRLSSEKIDIGYLSDAMCMSNSTLYRKMKALTGLSTNEYIRKIKMQYAERLLLEGKYNISEVAFKVGINSTVYFRQCFKDEFGMAPSDYLKKIKPE</sequence>
<dbReference type="GO" id="GO:0043565">
    <property type="term" value="F:sequence-specific DNA binding"/>
    <property type="evidence" value="ECO:0007669"/>
    <property type="project" value="InterPro"/>
</dbReference>
<evidence type="ECO:0000256" key="8">
    <source>
        <dbReference type="ARBA" id="ARBA00023163"/>
    </source>
</evidence>
<dbReference type="InterPro" id="IPR013783">
    <property type="entry name" value="Ig-like_fold"/>
</dbReference>
<dbReference type="Gene3D" id="3.30.565.10">
    <property type="entry name" value="Histidine kinase-like ATPase, C-terminal domain"/>
    <property type="match status" value="1"/>
</dbReference>
<dbReference type="PANTHER" id="PTHR43547">
    <property type="entry name" value="TWO-COMPONENT HISTIDINE KINASE"/>
    <property type="match status" value="1"/>
</dbReference>
<dbReference type="PROSITE" id="PS01124">
    <property type="entry name" value="HTH_ARAC_FAMILY_2"/>
    <property type="match status" value="1"/>
</dbReference>
<evidence type="ECO:0000256" key="3">
    <source>
        <dbReference type="ARBA" id="ARBA00022553"/>
    </source>
</evidence>
<dbReference type="FunFam" id="3.30.565.10:FF:000006">
    <property type="entry name" value="Sensor histidine kinase WalK"/>
    <property type="match status" value="1"/>
</dbReference>
<dbReference type="Pfam" id="PF02518">
    <property type="entry name" value="HATPase_c"/>
    <property type="match status" value="1"/>
</dbReference>
<dbReference type="Gene3D" id="2.60.40.10">
    <property type="entry name" value="Immunoglobulins"/>
    <property type="match status" value="1"/>
</dbReference>
<evidence type="ECO:0000256" key="6">
    <source>
        <dbReference type="ARBA" id="ARBA00023015"/>
    </source>
</evidence>
<evidence type="ECO:0000256" key="5">
    <source>
        <dbReference type="ARBA" id="ARBA00022777"/>
    </source>
</evidence>
<keyword evidence="3 9" id="KW-0597">Phosphoprotein</keyword>
<dbReference type="InterPro" id="IPR011047">
    <property type="entry name" value="Quinoprotein_ADH-like_sf"/>
</dbReference>
<evidence type="ECO:0000313" key="14">
    <source>
        <dbReference type="Proteomes" id="UP000061587"/>
    </source>
</evidence>
<keyword evidence="5 13" id="KW-0418">Kinase</keyword>
<dbReference type="Gene3D" id="2.130.10.10">
    <property type="entry name" value="YVTN repeat-like/Quinoprotein amine dehydrogenase"/>
    <property type="match status" value="2"/>
</dbReference>
<evidence type="ECO:0000256" key="7">
    <source>
        <dbReference type="ARBA" id="ARBA00023125"/>
    </source>
</evidence>
<evidence type="ECO:0000256" key="9">
    <source>
        <dbReference type="PROSITE-ProRule" id="PRU00169"/>
    </source>
</evidence>
<dbReference type="SUPFAM" id="SSF50998">
    <property type="entry name" value="Quinoprotein alcohol dehydrogenase-like"/>
    <property type="match status" value="1"/>
</dbReference>
<dbReference type="SUPFAM" id="SSF46689">
    <property type="entry name" value="Homeodomain-like"/>
    <property type="match status" value="1"/>
</dbReference>
<dbReference type="InterPro" id="IPR005467">
    <property type="entry name" value="His_kinase_dom"/>
</dbReference>
<dbReference type="InterPro" id="IPR001789">
    <property type="entry name" value="Sig_transdc_resp-reg_receiver"/>
</dbReference>
<protein>
    <recommendedName>
        <fullName evidence="2">histidine kinase</fullName>
        <ecNumber evidence="2">2.7.13.3</ecNumber>
    </recommendedName>
</protein>
<keyword evidence="6" id="KW-0805">Transcription regulation</keyword>
<dbReference type="GO" id="GO:0000155">
    <property type="term" value="F:phosphorelay sensor kinase activity"/>
    <property type="evidence" value="ECO:0007669"/>
    <property type="project" value="InterPro"/>
</dbReference>
<dbReference type="EMBL" id="CP013020">
    <property type="protein sequence ID" value="ALK83237.1"/>
    <property type="molecule type" value="Genomic_DNA"/>
</dbReference>
<dbReference type="SUPFAM" id="SSF47384">
    <property type="entry name" value="Homodimeric domain of signal transducing histidine kinase"/>
    <property type="match status" value="1"/>
</dbReference>
<dbReference type="InterPro" id="IPR036097">
    <property type="entry name" value="HisK_dim/P_sf"/>
</dbReference>
<dbReference type="CDD" id="cd00075">
    <property type="entry name" value="HATPase"/>
    <property type="match status" value="1"/>
</dbReference>
<evidence type="ECO:0000259" key="11">
    <source>
        <dbReference type="PROSITE" id="PS50109"/>
    </source>
</evidence>
<dbReference type="PATRIC" id="fig|821.40.peg.718"/>
<dbReference type="Proteomes" id="UP000061587">
    <property type="component" value="Chromosome"/>
</dbReference>
<dbReference type="PROSITE" id="PS50110">
    <property type="entry name" value="RESPONSE_REGULATORY"/>
    <property type="match status" value="1"/>
</dbReference>
<dbReference type="PRINTS" id="PR00344">
    <property type="entry name" value="BCTRLSENSOR"/>
</dbReference>
<feature type="domain" description="Response regulatory" evidence="12">
    <location>
        <begin position="1097"/>
        <end position="1212"/>
    </location>
</feature>
<dbReference type="FunFam" id="1.10.287.130:FF:000034">
    <property type="entry name" value="Two-component system sensor histidine kinase/response regulator"/>
    <property type="match status" value="1"/>
</dbReference>
<proteinExistence type="predicted"/>
<dbReference type="Gene3D" id="1.10.10.60">
    <property type="entry name" value="Homeodomain-like"/>
    <property type="match status" value="2"/>
</dbReference>
<dbReference type="SMART" id="SM00387">
    <property type="entry name" value="HATPase_c"/>
    <property type="match status" value="1"/>
</dbReference>
<feature type="domain" description="Histidine kinase" evidence="11">
    <location>
        <begin position="845"/>
        <end position="1063"/>
    </location>
</feature>
<gene>
    <name evidence="13" type="ORF">BvMPK_0616</name>
</gene>
<feature type="modified residue" description="4-aspartylphosphate" evidence="9">
    <location>
        <position position="1145"/>
    </location>
</feature>
<dbReference type="InterPro" id="IPR018060">
    <property type="entry name" value="HTH_AraC"/>
</dbReference>
<dbReference type="Pfam" id="PF00512">
    <property type="entry name" value="HisKA"/>
    <property type="match status" value="1"/>
</dbReference>
<dbReference type="Gene3D" id="1.10.287.130">
    <property type="match status" value="1"/>
</dbReference>
<evidence type="ECO:0000259" key="10">
    <source>
        <dbReference type="PROSITE" id="PS01124"/>
    </source>
</evidence>
<dbReference type="PROSITE" id="PS50109">
    <property type="entry name" value="HIS_KIN"/>
    <property type="match status" value="1"/>
</dbReference>
<evidence type="ECO:0000256" key="4">
    <source>
        <dbReference type="ARBA" id="ARBA00022679"/>
    </source>
</evidence>
<dbReference type="PANTHER" id="PTHR43547:SF2">
    <property type="entry name" value="HYBRID SIGNAL TRANSDUCTION HISTIDINE KINASE C"/>
    <property type="match status" value="1"/>
</dbReference>
<dbReference type="SMART" id="SM00388">
    <property type="entry name" value="HisKA"/>
    <property type="match status" value="1"/>
</dbReference>
<dbReference type="Pfam" id="PF00072">
    <property type="entry name" value="Response_reg"/>
    <property type="match status" value="1"/>
</dbReference>
<accession>A0A0P0L573</accession>
<evidence type="ECO:0000259" key="12">
    <source>
        <dbReference type="PROSITE" id="PS50110"/>
    </source>
</evidence>
<name>A0A0P0L573_PHOVU</name>
<dbReference type="Pfam" id="PF12833">
    <property type="entry name" value="HTH_18"/>
    <property type="match status" value="1"/>
</dbReference>
<dbReference type="Pfam" id="PF07494">
    <property type="entry name" value="Reg_prop"/>
    <property type="match status" value="6"/>
</dbReference>
<organism evidence="13 14">
    <name type="scientific">Phocaeicola vulgatus</name>
    <name type="common">Bacteroides vulgatus</name>
    <dbReference type="NCBI Taxonomy" id="821"/>
    <lineage>
        <taxon>Bacteria</taxon>
        <taxon>Pseudomonadati</taxon>
        <taxon>Bacteroidota</taxon>
        <taxon>Bacteroidia</taxon>
        <taxon>Bacteroidales</taxon>
        <taxon>Bacteroidaceae</taxon>
        <taxon>Phocaeicola</taxon>
    </lineage>
</organism>
<reference evidence="14" key="1">
    <citation type="submission" date="2015-10" db="EMBL/GenBank/DDBJ databases">
        <title>Extensive mobilome-driven genome diversification in gut-associated Bacteroides vulgatus mpk.</title>
        <authorList>
            <person name="Beier S."/>
            <person name="Lange A."/>
            <person name="Huson D.H."/>
            <person name="Frick J.-S."/>
            <person name="Autenrieth I.B."/>
        </authorList>
    </citation>
    <scope>NUCLEOTIDE SEQUENCE [LARGE SCALE GENOMIC DNA]</scope>
    <source>
        <strain evidence="14">mpk</strain>
    </source>
</reference>
<dbReference type="EC" id="2.7.13.3" evidence="2"/>
<dbReference type="SUPFAM" id="SSF55874">
    <property type="entry name" value="ATPase domain of HSP90 chaperone/DNA topoisomerase II/histidine kinase"/>
    <property type="match status" value="1"/>
</dbReference>
<dbReference type="InterPro" id="IPR018062">
    <property type="entry name" value="HTH_AraC-typ_CS"/>
</dbReference>
<dbReference type="Gene3D" id="3.40.50.2300">
    <property type="match status" value="1"/>
</dbReference>
<dbReference type="SUPFAM" id="SSF63829">
    <property type="entry name" value="Calcium-dependent phosphotriesterase"/>
    <property type="match status" value="1"/>
</dbReference>
<dbReference type="InterPro" id="IPR015943">
    <property type="entry name" value="WD40/YVTN_repeat-like_dom_sf"/>
</dbReference>
<dbReference type="InterPro" id="IPR011110">
    <property type="entry name" value="Reg_prop"/>
</dbReference>
<dbReference type="SUPFAM" id="SSF52172">
    <property type="entry name" value="CheY-like"/>
    <property type="match status" value="1"/>
</dbReference>
<evidence type="ECO:0000256" key="2">
    <source>
        <dbReference type="ARBA" id="ARBA00012438"/>
    </source>
</evidence>
<reference evidence="13 14" key="2">
    <citation type="journal article" date="2016" name="Genome Biol. Evol.">
        <title>Extensive mobilome-driven genome diversification in mouse gut-associated Bacteroides vulgatus mpk.</title>
        <authorList>
            <person name="Lange A."/>
            <person name="Beier S."/>
            <person name="Steimle A."/>
            <person name="Autenrieth I.B."/>
            <person name="Huson D.H."/>
            <person name="Frick J.S."/>
        </authorList>
    </citation>
    <scope>NUCLEOTIDE SEQUENCE [LARGE SCALE GENOMIC DNA]</scope>
    <source>
        <strain evidence="14">mpk</strain>
    </source>
</reference>
<dbReference type="InterPro" id="IPR036890">
    <property type="entry name" value="HATPase_C_sf"/>
</dbReference>
<dbReference type="CDD" id="cd17574">
    <property type="entry name" value="REC_OmpR"/>
    <property type="match status" value="1"/>
</dbReference>
<dbReference type="InterPro" id="IPR011123">
    <property type="entry name" value="Y_Y_Y"/>
</dbReference>
<dbReference type="Pfam" id="PF07495">
    <property type="entry name" value="Y_Y_Y"/>
    <property type="match status" value="1"/>
</dbReference>
<dbReference type="InterPro" id="IPR011006">
    <property type="entry name" value="CheY-like_superfamily"/>
</dbReference>
<dbReference type="InterPro" id="IPR003661">
    <property type="entry name" value="HisK_dim/P_dom"/>
</dbReference>
<dbReference type="InterPro" id="IPR004358">
    <property type="entry name" value="Sig_transdc_His_kin-like_C"/>
</dbReference>